<evidence type="ECO:0000313" key="2">
    <source>
        <dbReference type="Proteomes" id="UP000616769"/>
    </source>
</evidence>
<dbReference type="Proteomes" id="UP000616769">
    <property type="component" value="Unassembled WGS sequence"/>
</dbReference>
<proteinExistence type="predicted"/>
<comment type="caution">
    <text evidence="1">The sequence shown here is derived from an EMBL/GenBank/DDBJ whole genome shotgun (WGS) entry which is preliminary data.</text>
</comment>
<dbReference type="AlphaFoldDB" id="A0A132A3K2"/>
<protein>
    <submittedName>
        <fullName evidence="1">Uncharacterized protein</fullName>
    </submittedName>
</protein>
<gene>
    <name evidence="1" type="ORF">QR98_0040370</name>
</gene>
<dbReference type="EMBL" id="JXLN01010364">
    <property type="protein sequence ID" value="KPM05572.1"/>
    <property type="molecule type" value="Genomic_DNA"/>
</dbReference>
<sequence>MDEYSDWLVFNTLNTNAGIKYDIVAAKVYAGYARKRRNNNSETLISTDRFKNQSLQSIGSNDSNKQINTCDI</sequence>
<accession>A0A132A3K2</accession>
<dbReference type="OrthoDB" id="10580644at2759"/>
<evidence type="ECO:0000313" key="1">
    <source>
        <dbReference type="EMBL" id="KPM05572.1"/>
    </source>
</evidence>
<dbReference type="VEuPathDB" id="VectorBase:SSCA003087"/>
<name>A0A132A3K2_SARSC</name>
<reference evidence="1 2" key="1">
    <citation type="journal article" date="2015" name="Parasit. Vectors">
        <title>Draft genome of the scabies mite.</title>
        <authorList>
            <person name="Rider S.D.Jr."/>
            <person name="Morgan M.S."/>
            <person name="Arlian L.G."/>
        </authorList>
    </citation>
    <scope>NUCLEOTIDE SEQUENCE [LARGE SCALE GENOMIC DNA]</scope>
    <source>
        <strain evidence="1">Arlian Lab</strain>
    </source>
</reference>
<organism evidence="1 2">
    <name type="scientific">Sarcoptes scabiei</name>
    <name type="common">Itch mite</name>
    <name type="synonym">Acarus scabiei</name>
    <dbReference type="NCBI Taxonomy" id="52283"/>
    <lineage>
        <taxon>Eukaryota</taxon>
        <taxon>Metazoa</taxon>
        <taxon>Ecdysozoa</taxon>
        <taxon>Arthropoda</taxon>
        <taxon>Chelicerata</taxon>
        <taxon>Arachnida</taxon>
        <taxon>Acari</taxon>
        <taxon>Acariformes</taxon>
        <taxon>Sarcoptiformes</taxon>
        <taxon>Astigmata</taxon>
        <taxon>Psoroptidia</taxon>
        <taxon>Sarcoptoidea</taxon>
        <taxon>Sarcoptidae</taxon>
        <taxon>Sarcoptinae</taxon>
        <taxon>Sarcoptes</taxon>
    </lineage>
</organism>